<dbReference type="AlphaFoldDB" id="A0A8R1TJ58"/>
<evidence type="ECO:0000256" key="7">
    <source>
        <dbReference type="PROSITE-ProRule" id="PRU00221"/>
    </source>
</evidence>
<keyword evidence="1 7" id="KW-0853">WD repeat</keyword>
<dbReference type="OMA" id="ERMPSRW"/>
<dbReference type="EnsemblMetazoa" id="OVOC10181.1">
    <property type="protein sequence ID" value="OVOC10181.1"/>
    <property type="gene ID" value="WBGene00246990"/>
</dbReference>
<dbReference type="PANTHER" id="PTHR19923:SF0">
    <property type="entry name" value="PLEIOTROPIC REGULATOR 1"/>
    <property type="match status" value="1"/>
</dbReference>
<dbReference type="Gene3D" id="2.130.10.10">
    <property type="entry name" value="YVTN repeat-like/Quinoprotein amine dehydrogenase"/>
    <property type="match status" value="1"/>
</dbReference>
<dbReference type="SMART" id="SM00320">
    <property type="entry name" value="WD40"/>
    <property type="match status" value="7"/>
</dbReference>
<name>A0A8R1TJ58_ONCVO</name>
<evidence type="ECO:0000256" key="5">
    <source>
        <dbReference type="ARBA" id="ARBA00062641"/>
    </source>
</evidence>
<feature type="repeat" description="WD" evidence="7">
    <location>
        <begin position="202"/>
        <end position="243"/>
    </location>
</feature>
<keyword evidence="9" id="KW-1185">Reference proteome</keyword>
<protein>
    <recommendedName>
        <fullName evidence="6">Pleiotropic regulator 1</fullName>
    </recommendedName>
</protein>
<dbReference type="SUPFAM" id="SSF50978">
    <property type="entry name" value="WD40 repeat-like"/>
    <property type="match status" value="1"/>
</dbReference>
<evidence type="ECO:0000256" key="4">
    <source>
        <dbReference type="ARBA" id="ARBA00046238"/>
    </source>
</evidence>
<dbReference type="InterPro" id="IPR015943">
    <property type="entry name" value="WD40/YVTN_repeat-like_dom_sf"/>
</dbReference>
<dbReference type="PROSITE" id="PS50294">
    <property type="entry name" value="WD_REPEATS_REGION"/>
    <property type="match status" value="5"/>
</dbReference>
<dbReference type="FunFam" id="2.130.10.10:FF:000012">
    <property type="entry name" value="Putative pleiotropic regulator 1"/>
    <property type="match status" value="1"/>
</dbReference>
<feature type="repeat" description="WD" evidence="7">
    <location>
        <begin position="369"/>
        <end position="409"/>
    </location>
</feature>
<feature type="repeat" description="WD" evidence="7">
    <location>
        <begin position="160"/>
        <end position="201"/>
    </location>
</feature>
<comment type="similarity">
    <text evidence="3">Belongs to the WD repeat PRL1/PRL2 family.</text>
</comment>
<dbReference type="PROSITE" id="PS00678">
    <property type="entry name" value="WD_REPEATS_1"/>
    <property type="match status" value="2"/>
</dbReference>
<dbReference type="InterPro" id="IPR036322">
    <property type="entry name" value="WD40_repeat_dom_sf"/>
</dbReference>
<evidence type="ECO:0000256" key="2">
    <source>
        <dbReference type="ARBA" id="ARBA00022737"/>
    </source>
</evidence>
<reference evidence="8" key="2">
    <citation type="submission" date="2022-06" db="UniProtKB">
        <authorList>
            <consortium name="EnsemblMetazoa"/>
        </authorList>
    </citation>
    <scope>IDENTIFICATION</scope>
</reference>
<comment type="subunit">
    <text evidence="5">Identified in the spliceosome C complex. Component of the PRP19-CDC5L splicing complex composed of a core complex comprising a homotetramer of PRPF19, CDC5L, PLRG1 and BCAS2, and at least three less stably associated proteins CTNNBL1, CWC15 and HSPA8. Interacts (via its WD40 repeat domain) directly with CDC5L (via its C-terminal); the interaction is required for mRNA splicing but not for spliceosome assembly. Component of the minor spliceosome, which splices U12-type introns. Within this complex, interacts with CRIPT. Also interacts directly in the complex with BCAS2 and PRPF19. Interacts with USB1.</text>
</comment>
<evidence type="ECO:0000256" key="6">
    <source>
        <dbReference type="ARBA" id="ARBA00073631"/>
    </source>
</evidence>
<organism evidence="8 9">
    <name type="scientific">Onchocerca volvulus</name>
    <dbReference type="NCBI Taxonomy" id="6282"/>
    <lineage>
        <taxon>Eukaryota</taxon>
        <taxon>Metazoa</taxon>
        <taxon>Ecdysozoa</taxon>
        <taxon>Nematoda</taxon>
        <taxon>Chromadorea</taxon>
        <taxon>Rhabditida</taxon>
        <taxon>Spirurina</taxon>
        <taxon>Spiruromorpha</taxon>
        <taxon>Filarioidea</taxon>
        <taxon>Onchocercidae</taxon>
        <taxon>Onchocerca</taxon>
    </lineage>
</organism>
<feature type="repeat" description="WD" evidence="7">
    <location>
        <begin position="244"/>
        <end position="285"/>
    </location>
</feature>
<dbReference type="InterPro" id="IPR001680">
    <property type="entry name" value="WD40_rpt"/>
</dbReference>
<comment type="function">
    <text evidence="4">Involved in pre-mRNA splicing as component of the spliceosome. Component of the PRP19-CDC5L complex that forms an integral part of the spliceosome and is required for activating pre-mRNA splicing. As a component of the minor spliceosome, involved in the splicing of U12-type introns in pre-mRNAs.</text>
</comment>
<evidence type="ECO:0000256" key="3">
    <source>
        <dbReference type="ARBA" id="ARBA00025726"/>
    </source>
</evidence>
<dbReference type="GO" id="GO:0000398">
    <property type="term" value="P:mRNA splicing, via spliceosome"/>
    <property type="evidence" value="ECO:0007669"/>
    <property type="project" value="InterPro"/>
</dbReference>
<evidence type="ECO:0000256" key="1">
    <source>
        <dbReference type="ARBA" id="ARBA00022574"/>
    </source>
</evidence>
<dbReference type="InterPro" id="IPR045241">
    <property type="entry name" value="Prp46/PLRG1-like"/>
</dbReference>
<evidence type="ECO:0000313" key="8">
    <source>
        <dbReference type="EnsemblMetazoa" id="OVOC10181.1"/>
    </source>
</evidence>
<proteinExistence type="inferred from homology"/>
<feature type="repeat" description="WD" evidence="7">
    <location>
        <begin position="286"/>
        <end position="327"/>
    </location>
</feature>
<dbReference type="GO" id="GO:0000974">
    <property type="term" value="C:Prp19 complex"/>
    <property type="evidence" value="ECO:0007669"/>
    <property type="project" value="TreeGrafter"/>
</dbReference>
<evidence type="ECO:0000313" key="9">
    <source>
        <dbReference type="Proteomes" id="UP000024404"/>
    </source>
</evidence>
<dbReference type="GO" id="GO:0071011">
    <property type="term" value="C:precatalytic spliceosome"/>
    <property type="evidence" value="ECO:0007669"/>
    <property type="project" value="TreeGrafter"/>
</dbReference>
<dbReference type="PANTHER" id="PTHR19923">
    <property type="entry name" value="WD40 REPEAT PROTEINPRL1/PRL2-RELATED"/>
    <property type="match status" value="1"/>
</dbReference>
<accession>A0A8R1TJ58</accession>
<dbReference type="Pfam" id="PF00400">
    <property type="entry name" value="WD40"/>
    <property type="match status" value="7"/>
</dbReference>
<dbReference type="PRINTS" id="PR00320">
    <property type="entry name" value="GPROTEINBRPT"/>
</dbReference>
<keyword evidence="2" id="KW-0677">Repeat</keyword>
<reference evidence="9" key="1">
    <citation type="submission" date="2013-10" db="EMBL/GenBank/DDBJ databases">
        <title>Genome sequencing of Onchocerca volvulus.</title>
        <authorList>
            <person name="Cotton J."/>
            <person name="Tsai J."/>
            <person name="Stanley E."/>
            <person name="Tracey A."/>
            <person name="Holroyd N."/>
            <person name="Lustigman S."/>
            <person name="Berriman M."/>
        </authorList>
    </citation>
    <scope>NUCLEOTIDE SEQUENCE</scope>
</reference>
<sequence>MVEFNGSSSCFEAQETPQQKRLLNVVFRSMKRTHDLFYHDYGTFPELNSETDNLWQTIKLKSDYGDVMKKVSKEKKKKKEELLKLPINPANVIDRSDKINSSRTLAVTAGTTKTMIEQENAELIASDHSEDNTIRALLPARAPVMTKSKWHAPWKLYRVISGHTGWVRCIDVEPGNEWFATGGADRIVKIWDLASGKLRLSLTGHVSTVRCCKISRRHPFLFTGGEDKQVKCWDLEYNKVIRHYHGHLSAVQDLTIHPTIDVLVTCSRDATARVWDMRTRAQVHCLTGHTNTVATVISQEVNPQIITGSHDSTIRLWDLATGRSICTLTHHKKSIRALTLHPSLFMFASGSADNIKKWKCPEGIFIQNLSGHNTIINSLACNEDGVLVSGGDNGSLNFWDWKSGFCFQREQTRAQPGSIDSEAGIFALKYDQSGSRLITAEADKTIKMYKEIENATEETHPLLWSREMF</sequence>
<dbReference type="InterPro" id="IPR020472">
    <property type="entry name" value="WD40_PAC1"/>
</dbReference>
<dbReference type="Proteomes" id="UP000024404">
    <property type="component" value="Unassembled WGS sequence"/>
</dbReference>
<dbReference type="EMBL" id="CMVM020000326">
    <property type="status" value="NOT_ANNOTATED_CDS"/>
    <property type="molecule type" value="Genomic_DNA"/>
</dbReference>
<dbReference type="PROSITE" id="PS50082">
    <property type="entry name" value="WD_REPEATS_2"/>
    <property type="match status" value="5"/>
</dbReference>
<dbReference type="InterPro" id="IPR019775">
    <property type="entry name" value="WD40_repeat_CS"/>
</dbReference>
<dbReference type="GO" id="GO:0071013">
    <property type="term" value="C:catalytic step 2 spliceosome"/>
    <property type="evidence" value="ECO:0007669"/>
    <property type="project" value="TreeGrafter"/>
</dbReference>
<dbReference type="CDD" id="cd00200">
    <property type="entry name" value="WD40"/>
    <property type="match status" value="1"/>
</dbReference>